<evidence type="ECO:0000256" key="2">
    <source>
        <dbReference type="ARBA" id="ARBA00029447"/>
    </source>
</evidence>
<evidence type="ECO:0000256" key="4">
    <source>
        <dbReference type="SAM" id="Phobius"/>
    </source>
</evidence>
<dbReference type="SUPFAM" id="SSF58104">
    <property type="entry name" value="Methyl-accepting chemotaxis protein (MCP) signaling domain"/>
    <property type="match status" value="1"/>
</dbReference>
<evidence type="ECO:0000313" key="8">
    <source>
        <dbReference type="Proteomes" id="UP000033220"/>
    </source>
</evidence>
<dbReference type="PROSITE" id="PS50111">
    <property type="entry name" value="CHEMOTAXIS_TRANSDUC_2"/>
    <property type="match status" value="1"/>
</dbReference>
<dbReference type="GO" id="GO:0016020">
    <property type="term" value="C:membrane"/>
    <property type="evidence" value="ECO:0007669"/>
    <property type="project" value="InterPro"/>
</dbReference>
<dbReference type="PROSITE" id="PS50885">
    <property type="entry name" value="HAMP"/>
    <property type="match status" value="1"/>
</dbReference>
<feature type="domain" description="HAMP" evidence="6">
    <location>
        <begin position="237"/>
        <end position="290"/>
    </location>
</feature>
<dbReference type="eggNOG" id="COG0840">
    <property type="taxonomic scope" value="Bacteria"/>
</dbReference>
<evidence type="ECO:0000256" key="1">
    <source>
        <dbReference type="ARBA" id="ARBA00023224"/>
    </source>
</evidence>
<feature type="transmembrane region" description="Helical" evidence="4">
    <location>
        <begin position="215"/>
        <end position="235"/>
    </location>
</feature>
<dbReference type="KEGG" id="rpm:RSPPHO_01697"/>
<evidence type="ECO:0000256" key="3">
    <source>
        <dbReference type="PROSITE-ProRule" id="PRU00284"/>
    </source>
</evidence>
<keyword evidence="1 3" id="KW-0807">Transducer</keyword>
<dbReference type="PATRIC" id="fig|1150469.3.peg.1913"/>
<dbReference type="Gene3D" id="1.10.287.950">
    <property type="entry name" value="Methyl-accepting chemotaxis protein"/>
    <property type="match status" value="1"/>
</dbReference>
<gene>
    <name evidence="7" type="ORF">RSPPHO_01697</name>
</gene>
<name>H6SK08_PARPM</name>
<protein>
    <submittedName>
        <fullName evidence="7">Methyl-accepting chemotaxis protein</fullName>
    </submittedName>
</protein>
<dbReference type="PANTHER" id="PTHR32089">
    <property type="entry name" value="METHYL-ACCEPTING CHEMOTAXIS PROTEIN MCPB"/>
    <property type="match status" value="1"/>
</dbReference>
<evidence type="ECO:0000313" key="7">
    <source>
        <dbReference type="EMBL" id="CCG08323.1"/>
    </source>
</evidence>
<dbReference type="Proteomes" id="UP000033220">
    <property type="component" value="Chromosome DSM 122"/>
</dbReference>
<dbReference type="EMBL" id="HE663493">
    <property type="protein sequence ID" value="CCG08323.1"/>
    <property type="molecule type" value="Genomic_DNA"/>
</dbReference>
<evidence type="ECO:0000259" key="6">
    <source>
        <dbReference type="PROSITE" id="PS50885"/>
    </source>
</evidence>
<dbReference type="CDD" id="cd06225">
    <property type="entry name" value="HAMP"/>
    <property type="match status" value="1"/>
</dbReference>
<dbReference type="Pfam" id="PF00672">
    <property type="entry name" value="HAMP"/>
    <property type="match status" value="1"/>
</dbReference>
<reference evidence="7 8" key="1">
    <citation type="submission" date="2012-02" db="EMBL/GenBank/DDBJ databases">
        <title>Shotgun genome sequence of Phaeospirillum photometricum DSM 122.</title>
        <authorList>
            <person name="Duquesne K."/>
            <person name="Sturgis J."/>
        </authorList>
    </citation>
    <scope>NUCLEOTIDE SEQUENCE [LARGE SCALE GENOMIC DNA]</scope>
    <source>
        <strain evidence="8">DSM122</strain>
    </source>
</reference>
<keyword evidence="4" id="KW-0472">Membrane</keyword>
<keyword evidence="4" id="KW-1133">Transmembrane helix</keyword>
<dbReference type="AlphaFoldDB" id="H6SK08"/>
<organism evidence="7 8">
    <name type="scientific">Pararhodospirillum photometricum DSM 122</name>
    <dbReference type="NCBI Taxonomy" id="1150469"/>
    <lineage>
        <taxon>Bacteria</taxon>
        <taxon>Pseudomonadati</taxon>
        <taxon>Pseudomonadota</taxon>
        <taxon>Alphaproteobacteria</taxon>
        <taxon>Rhodospirillales</taxon>
        <taxon>Rhodospirillaceae</taxon>
        <taxon>Pararhodospirillum</taxon>
    </lineage>
</organism>
<accession>H6SK08</accession>
<dbReference type="InterPro" id="IPR003660">
    <property type="entry name" value="HAMP_dom"/>
</dbReference>
<comment type="similarity">
    <text evidence="2">Belongs to the methyl-accepting chemotaxis (MCP) protein family.</text>
</comment>
<dbReference type="GO" id="GO:0007165">
    <property type="term" value="P:signal transduction"/>
    <property type="evidence" value="ECO:0007669"/>
    <property type="project" value="UniProtKB-KW"/>
</dbReference>
<sequence>MFAGGAEPAASAPEAPAGRKRPMSLFERTSVSFKIFLVPGLLIVFLIVLTLTALRGYHSNLTGAENLRDIALNKVALANDLTATGYRMQGNLFRLTSFGLMKAPPEQMEPIFTAIDQDRTRIDTAFARLQQTDMSDTDRLDLEQMAPLLQRFSQNAGNALKTARSNPSFGAAVVRAAGIDFDAFVARMGQFSQRQQDLFNSTVEEAVVGVKTAQLTFVGVFVGAVAIALLATVIVGRSILVPVRLVTDTMGRLADGDLTAQVPPSSRRDELGAMLRAVATFRDNLEDVRDRLARQAESQAAQREKDRAVFVSGLVDRFNATVVKLIGDLQVAADDLTAGATQMQAATARSADESRSVLLAAEDATGNVASVASAVEELSLSIGEMSQSIARSAEIIGDIRQQTLSAGETVRGLASVAVEIGTITDIINNIAAQTNLLALNATIEAARAGEAGKGFAVVATEVKSLATQTISATAEIARQIAAIQGTTDDVVHAMQAITDRVEEVNGIATSTSANIQQQSAVALEIARTTSSVSAATGQVSGSVKSVSHLVVEVEKIAGNVLDRARLVADGSEGLNQSVDRLVHDLQKG</sequence>
<feature type="transmembrane region" description="Helical" evidence="4">
    <location>
        <begin position="31"/>
        <end position="54"/>
    </location>
</feature>
<dbReference type="SMART" id="SM00304">
    <property type="entry name" value="HAMP"/>
    <property type="match status" value="1"/>
</dbReference>
<dbReference type="InterPro" id="IPR004089">
    <property type="entry name" value="MCPsignal_dom"/>
</dbReference>
<evidence type="ECO:0000259" key="5">
    <source>
        <dbReference type="PROSITE" id="PS50111"/>
    </source>
</evidence>
<feature type="domain" description="Methyl-accepting transducer" evidence="5">
    <location>
        <begin position="332"/>
        <end position="554"/>
    </location>
</feature>
<dbReference type="HOGENOM" id="CLU_000445_107_27_5"/>
<keyword evidence="8" id="KW-1185">Reference proteome</keyword>
<keyword evidence="4" id="KW-0812">Transmembrane</keyword>
<dbReference type="PANTHER" id="PTHR32089:SF112">
    <property type="entry name" value="LYSOZYME-LIKE PROTEIN-RELATED"/>
    <property type="match status" value="1"/>
</dbReference>
<dbReference type="STRING" id="1150469.RSPPHO_01697"/>
<dbReference type="SMART" id="SM00283">
    <property type="entry name" value="MA"/>
    <property type="match status" value="1"/>
</dbReference>
<proteinExistence type="inferred from homology"/>
<dbReference type="Gene3D" id="6.10.340.10">
    <property type="match status" value="1"/>
</dbReference>
<dbReference type="Pfam" id="PF00015">
    <property type="entry name" value="MCPsignal"/>
    <property type="match status" value="1"/>
</dbReference>